<evidence type="ECO:0000313" key="6">
    <source>
        <dbReference type="EMBL" id="AWT59876.1"/>
    </source>
</evidence>
<dbReference type="AlphaFoldDB" id="A0A2Z4AFT3"/>
<keyword evidence="2 5" id="KW-0812">Transmembrane</keyword>
<accession>A0A2Z4AFT3</accession>
<name>A0A2Z4AFT3_9BACT</name>
<evidence type="ECO:0000256" key="2">
    <source>
        <dbReference type="ARBA" id="ARBA00022692"/>
    </source>
</evidence>
<evidence type="ECO:0000256" key="4">
    <source>
        <dbReference type="ARBA" id="ARBA00023136"/>
    </source>
</evidence>
<evidence type="ECO:0000256" key="1">
    <source>
        <dbReference type="ARBA" id="ARBA00004141"/>
    </source>
</evidence>
<comment type="subcellular location">
    <subcellularLocation>
        <location evidence="1">Membrane</location>
        <topology evidence="1">Multi-pass membrane protein</topology>
    </subcellularLocation>
</comment>
<reference evidence="6 7" key="1">
    <citation type="submission" date="2018-06" db="EMBL/GenBank/DDBJ databases">
        <title>Draft Genome Sequence of a Novel Marine Bacterium Related to the Verrucomicrobia.</title>
        <authorList>
            <person name="Vosseberg J."/>
            <person name="Martijn J."/>
            <person name="Ettema T.J.G."/>
        </authorList>
    </citation>
    <scope>NUCLEOTIDE SEQUENCE [LARGE SCALE GENOMIC DNA]</scope>
    <source>
        <strain evidence="6">TARA_B100001123</strain>
    </source>
</reference>
<dbReference type="InterPro" id="IPR019109">
    <property type="entry name" value="MamF_MmsF"/>
</dbReference>
<proteinExistence type="predicted"/>
<feature type="transmembrane region" description="Helical" evidence="5">
    <location>
        <begin position="12"/>
        <end position="42"/>
    </location>
</feature>
<evidence type="ECO:0008006" key="8">
    <source>
        <dbReference type="Google" id="ProtNLM"/>
    </source>
</evidence>
<dbReference type="EMBL" id="CP029803">
    <property type="protein sequence ID" value="AWT59876.1"/>
    <property type="molecule type" value="Genomic_DNA"/>
</dbReference>
<dbReference type="Proteomes" id="UP000247465">
    <property type="component" value="Chromosome"/>
</dbReference>
<sequence length="120" mass="13643">MTEMDVNKNEKLWALFTHLSALVSFIGIPFGNVFGPLVIWLIKREEMPLVDRSGREALNFQLSMTIYALVTIPLMFIVVGIPLFIALAITNVIFVVIASIRTNEGREYHYPLAIPFFKND</sequence>
<protein>
    <recommendedName>
        <fullName evidence="8">Orotate phosphoribosyltransferase</fullName>
    </recommendedName>
</protein>
<evidence type="ECO:0000256" key="3">
    <source>
        <dbReference type="ARBA" id="ARBA00022989"/>
    </source>
</evidence>
<feature type="transmembrane region" description="Helical" evidence="5">
    <location>
        <begin position="66"/>
        <end position="97"/>
    </location>
</feature>
<organism evidence="6 7">
    <name type="scientific">Candidatus Moanibacter tarae</name>
    <dbReference type="NCBI Taxonomy" id="2200854"/>
    <lineage>
        <taxon>Bacteria</taxon>
        <taxon>Pseudomonadati</taxon>
        <taxon>Verrucomicrobiota</taxon>
        <taxon>Opitutia</taxon>
        <taxon>Puniceicoccales</taxon>
        <taxon>Puniceicoccales incertae sedis</taxon>
        <taxon>Candidatus Moanibacter</taxon>
    </lineage>
</organism>
<evidence type="ECO:0000256" key="5">
    <source>
        <dbReference type="SAM" id="Phobius"/>
    </source>
</evidence>
<evidence type="ECO:0000313" key="7">
    <source>
        <dbReference type="Proteomes" id="UP000247465"/>
    </source>
</evidence>
<keyword evidence="4 5" id="KW-0472">Membrane</keyword>
<dbReference type="Pfam" id="PF09685">
    <property type="entry name" value="MamF_MmsF"/>
    <property type="match status" value="1"/>
</dbReference>
<keyword evidence="3 5" id="KW-1133">Transmembrane helix</keyword>
<gene>
    <name evidence="6" type="ORF">DF168_01073</name>
</gene>
<dbReference type="KEGG" id="mtar:DF168_01073"/>